<proteinExistence type="predicted"/>
<organism evidence="1 2">
    <name type="scientific">Mytilus galloprovincialis</name>
    <name type="common">Mediterranean mussel</name>
    <dbReference type="NCBI Taxonomy" id="29158"/>
    <lineage>
        <taxon>Eukaryota</taxon>
        <taxon>Metazoa</taxon>
        <taxon>Spiralia</taxon>
        <taxon>Lophotrochozoa</taxon>
        <taxon>Mollusca</taxon>
        <taxon>Bivalvia</taxon>
        <taxon>Autobranchia</taxon>
        <taxon>Pteriomorphia</taxon>
        <taxon>Mytilida</taxon>
        <taxon>Mytiloidea</taxon>
        <taxon>Mytilidae</taxon>
        <taxon>Mytilinae</taxon>
        <taxon>Mytilus</taxon>
    </lineage>
</organism>
<protein>
    <submittedName>
        <fullName evidence="1">Uncharacterized protein</fullName>
    </submittedName>
</protein>
<evidence type="ECO:0000313" key="2">
    <source>
        <dbReference type="Proteomes" id="UP000596742"/>
    </source>
</evidence>
<dbReference type="OrthoDB" id="10404333at2759"/>
<name>A0A8B6EPV1_MYTGA</name>
<sequence>MDGRRRGGNDAYTVNCHFYGLDETLTPFQMNKELGKGSSSNRVGAYHNDAKNLYILENVLTESYDVNVEGVLTKHGKPAPHDDFLDFLKKWTLDRIKTLRSVKNTKKQNRDVGEGEVIDRLTLAFCSVFGRYCFEMSIGNDKDKKDARITWQNHIDVISAFSVLVAVFDELFHLHQGERVCGIDTIIKTAICQQQHEVPPNRECLLQFVYQCAGIFVVIALSQNQ</sequence>
<dbReference type="Proteomes" id="UP000596742">
    <property type="component" value="Unassembled WGS sequence"/>
</dbReference>
<gene>
    <name evidence="1" type="ORF">MGAL_10B005170</name>
</gene>
<comment type="caution">
    <text evidence="1">The sequence shown here is derived from an EMBL/GenBank/DDBJ whole genome shotgun (WGS) entry which is preliminary data.</text>
</comment>
<keyword evidence="2" id="KW-1185">Reference proteome</keyword>
<accession>A0A8B6EPV1</accession>
<dbReference type="AlphaFoldDB" id="A0A8B6EPV1"/>
<evidence type="ECO:0000313" key="1">
    <source>
        <dbReference type="EMBL" id="VDI38050.1"/>
    </source>
</evidence>
<dbReference type="EMBL" id="UYJE01005531">
    <property type="protein sequence ID" value="VDI38050.1"/>
    <property type="molecule type" value="Genomic_DNA"/>
</dbReference>
<reference evidence="1" key="1">
    <citation type="submission" date="2018-11" db="EMBL/GenBank/DDBJ databases">
        <authorList>
            <person name="Alioto T."/>
            <person name="Alioto T."/>
        </authorList>
    </citation>
    <scope>NUCLEOTIDE SEQUENCE</scope>
</reference>